<dbReference type="GO" id="GO:0031097">
    <property type="term" value="C:medial cortex"/>
    <property type="evidence" value="ECO:0007669"/>
    <property type="project" value="TreeGrafter"/>
</dbReference>
<dbReference type="PRINTS" id="PR01251">
    <property type="entry name" value="AMPHIPHYSIN"/>
</dbReference>
<dbReference type="GO" id="GO:0019904">
    <property type="term" value="F:protein domain specific binding"/>
    <property type="evidence" value="ECO:0007669"/>
    <property type="project" value="InterPro"/>
</dbReference>
<dbReference type="Gene3D" id="1.20.1270.60">
    <property type="entry name" value="Arfaptin homology (AH) domain/BAR domain"/>
    <property type="match status" value="1"/>
</dbReference>
<dbReference type="InterPro" id="IPR004148">
    <property type="entry name" value="BAR_dom"/>
</dbReference>
<keyword evidence="2" id="KW-0963">Cytoplasm</keyword>
<gene>
    <name evidence="7" type="ORF">C7M61_003351</name>
</gene>
<dbReference type="AlphaFoldDB" id="A0A2P7YNU6"/>
<name>A0A2P7YNU6_9ASCO</name>
<accession>A0A2P7YNU6</accession>
<dbReference type="PROSITE" id="PS51021">
    <property type="entry name" value="BAR"/>
    <property type="match status" value="1"/>
</dbReference>
<feature type="domain" description="BAR" evidence="6">
    <location>
        <begin position="42"/>
        <end position="265"/>
    </location>
</feature>
<dbReference type="PROSITE" id="PS50870">
    <property type="entry name" value="AH"/>
    <property type="match status" value="1"/>
</dbReference>
<dbReference type="PANTHER" id="PTHR47174">
    <property type="entry name" value="BRIDGING INTEGRATOR 3"/>
    <property type="match status" value="1"/>
</dbReference>
<dbReference type="Proteomes" id="UP000241107">
    <property type="component" value="Unassembled WGS sequence"/>
</dbReference>
<dbReference type="GO" id="GO:0030479">
    <property type="term" value="C:actin cortical patch"/>
    <property type="evidence" value="ECO:0007669"/>
    <property type="project" value="TreeGrafter"/>
</dbReference>
<dbReference type="PANTHER" id="PTHR47174:SF3">
    <property type="entry name" value="BRIDGING INTEGRATOR 3"/>
    <property type="match status" value="1"/>
</dbReference>
<keyword evidence="8" id="KW-1185">Reference proteome</keyword>
<keyword evidence="4" id="KW-0175">Coiled coil</keyword>
<dbReference type="GO" id="GO:0006897">
    <property type="term" value="P:endocytosis"/>
    <property type="evidence" value="ECO:0007669"/>
    <property type="project" value="InterPro"/>
</dbReference>
<dbReference type="GO" id="GO:0051666">
    <property type="term" value="P:actin cortical patch localization"/>
    <property type="evidence" value="ECO:0007669"/>
    <property type="project" value="InterPro"/>
</dbReference>
<reference evidence="7 8" key="1">
    <citation type="submission" date="2018-03" db="EMBL/GenBank/DDBJ databases">
        <title>Candida pseudohaemulonii genome assembly and annotation.</title>
        <authorList>
            <person name="Munoz J.F."/>
            <person name="Gade L.G."/>
            <person name="Chow N.A."/>
            <person name="Litvintseva A.P."/>
            <person name="Loparev V.N."/>
            <person name="Cuomo C.A."/>
        </authorList>
    </citation>
    <scope>NUCLEOTIDE SEQUENCE [LARGE SCALE GENOMIC DNA]</scope>
    <source>
        <strain evidence="7 8">B12108</strain>
    </source>
</reference>
<dbReference type="STRING" id="418784.A0A2P7YNU6"/>
<dbReference type="SMART" id="SM01015">
    <property type="entry name" value="Arfaptin"/>
    <property type="match status" value="1"/>
</dbReference>
<evidence type="ECO:0000256" key="1">
    <source>
        <dbReference type="ARBA" id="ARBA00004245"/>
    </source>
</evidence>
<evidence type="ECO:0000256" key="3">
    <source>
        <dbReference type="ARBA" id="ARBA00023212"/>
    </source>
</evidence>
<evidence type="ECO:0000256" key="4">
    <source>
        <dbReference type="SAM" id="Coils"/>
    </source>
</evidence>
<evidence type="ECO:0000259" key="5">
    <source>
        <dbReference type="PROSITE" id="PS50870"/>
    </source>
</evidence>
<dbReference type="InterPro" id="IPR010504">
    <property type="entry name" value="AH_dom"/>
</dbReference>
<proteinExistence type="predicted"/>
<dbReference type="InterPro" id="IPR046982">
    <property type="entry name" value="BIN3/RVS161-like"/>
</dbReference>
<keyword evidence="3" id="KW-0206">Cytoskeleton</keyword>
<evidence type="ECO:0000256" key="2">
    <source>
        <dbReference type="ARBA" id="ARBA00022490"/>
    </source>
</evidence>
<feature type="coiled-coil region" evidence="4">
    <location>
        <begin position="64"/>
        <end position="91"/>
    </location>
</feature>
<dbReference type="RefSeq" id="XP_024713179.1">
    <property type="nucleotide sequence ID" value="XM_024858692.1"/>
</dbReference>
<evidence type="ECO:0008006" key="9">
    <source>
        <dbReference type="Google" id="ProtNLM"/>
    </source>
</evidence>
<evidence type="ECO:0000313" key="8">
    <source>
        <dbReference type="Proteomes" id="UP000241107"/>
    </source>
</evidence>
<comment type="subcellular location">
    <subcellularLocation>
        <location evidence="1">Cytoplasm</location>
        <location evidence="1">Cytoskeleton</location>
    </subcellularLocation>
</comment>
<organism evidence="7 8">
    <name type="scientific">Candidozyma pseudohaemuli</name>
    <dbReference type="NCBI Taxonomy" id="418784"/>
    <lineage>
        <taxon>Eukaryota</taxon>
        <taxon>Fungi</taxon>
        <taxon>Dikarya</taxon>
        <taxon>Ascomycota</taxon>
        <taxon>Saccharomycotina</taxon>
        <taxon>Pichiomycetes</taxon>
        <taxon>Metschnikowiaceae</taxon>
        <taxon>Candidozyma</taxon>
    </lineage>
</organism>
<dbReference type="GeneID" id="36566740"/>
<dbReference type="GO" id="GO:0043332">
    <property type="term" value="C:mating projection tip"/>
    <property type="evidence" value="ECO:0007669"/>
    <property type="project" value="TreeGrafter"/>
</dbReference>
<feature type="domain" description="AH" evidence="5">
    <location>
        <begin position="52"/>
        <end position="254"/>
    </location>
</feature>
<sequence>MGSPEAYFPEYKTHLLSTCINSTYEMSWSGFKKAINRAGNQVLLKAGQIDETVDLEFDYEEKRYRAMEKSSEKLYKELRRYKETLASLSTAQLNVSDVLAGFYGQDTEAKSIAKEYNEATRSISAETLESIGQPFLQTVLNPIDRFNSYYVDMNEAIKKRAHKKLDYDSLRNKVRKLSDNPDADPALEIKLKDTTAQLALAEEVYERLNGQLKSELPRLMDLRISYLNPLFEAFVKLQLRYFSENHRHLNEVQKHVDAKTRADFRSGKLEKRLDDILGKVKELNIAS</sequence>
<dbReference type="SUPFAM" id="SSF103657">
    <property type="entry name" value="BAR/IMD domain-like"/>
    <property type="match status" value="1"/>
</dbReference>
<dbReference type="EMBL" id="PYFQ01000008">
    <property type="protein sequence ID" value="PSK37644.1"/>
    <property type="molecule type" value="Genomic_DNA"/>
</dbReference>
<dbReference type="InterPro" id="IPR027267">
    <property type="entry name" value="AH/BAR_dom_sf"/>
</dbReference>
<dbReference type="VEuPathDB" id="FungiDB:C7M61_003351"/>
<comment type="caution">
    <text evidence="7">The sequence shown here is derived from an EMBL/GenBank/DDBJ whole genome shotgun (WGS) entry which is preliminary data.</text>
</comment>
<evidence type="ECO:0000259" key="6">
    <source>
        <dbReference type="PROSITE" id="PS51021"/>
    </source>
</evidence>
<dbReference type="GO" id="GO:0097320">
    <property type="term" value="P:plasma membrane tubulation"/>
    <property type="evidence" value="ECO:0007669"/>
    <property type="project" value="TreeGrafter"/>
</dbReference>
<dbReference type="GO" id="GO:0008289">
    <property type="term" value="F:lipid binding"/>
    <property type="evidence" value="ECO:0007669"/>
    <property type="project" value="TreeGrafter"/>
</dbReference>
<protein>
    <recommendedName>
        <fullName evidence="9">BAR domain-containing protein</fullName>
    </recommendedName>
</protein>
<dbReference type="SMART" id="SM00721">
    <property type="entry name" value="BAR"/>
    <property type="match status" value="1"/>
</dbReference>
<dbReference type="Pfam" id="PF03114">
    <property type="entry name" value="BAR"/>
    <property type="match status" value="1"/>
</dbReference>
<dbReference type="GO" id="GO:1990528">
    <property type="term" value="C:Rvs161p-Rvs167p complex"/>
    <property type="evidence" value="ECO:0007669"/>
    <property type="project" value="TreeGrafter"/>
</dbReference>
<dbReference type="OrthoDB" id="446293at2759"/>
<evidence type="ECO:0000313" key="7">
    <source>
        <dbReference type="EMBL" id="PSK37644.1"/>
    </source>
</evidence>